<evidence type="ECO:0008006" key="4">
    <source>
        <dbReference type="Google" id="ProtNLM"/>
    </source>
</evidence>
<feature type="signal peptide" evidence="1">
    <location>
        <begin position="1"/>
        <end position="18"/>
    </location>
</feature>
<dbReference type="InterPro" id="IPR025113">
    <property type="entry name" value="TRL-like"/>
</dbReference>
<accession>B2KDG5</accession>
<protein>
    <recommendedName>
        <fullName evidence="4">Lipoprotein</fullName>
    </recommendedName>
</protein>
<organism evidence="2 3">
    <name type="scientific">Elusimicrobium minutum (strain Pei191)</name>
    <dbReference type="NCBI Taxonomy" id="445932"/>
    <lineage>
        <taxon>Bacteria</taxon>
        <taxon>Pseudomonadati</taxon>
        <taxon>Elusimicrobiota</taxon>
        <taxon>Elusimicrobia</taxon>
        <taxon>Elusimicrobiales</taxon>
        <taxon>Elusimicrobiaceae</taxon>
        <taxon>Elusimicrobium</taxon>
    </lineage>
</organism>
<keyword evidence="1" id="KW-0732">Signal</keyword>
<dbReference type="KEGG" id="emi:Emin_1008"/>
<keyword evidence="3" id="KW-1185">Reference proteome</keyword>
<dbReference type="Proteomes" id="UP000001029">
    <property type="component" value="Chromosome"/>
</dbReference>
<sequence length="96" mass="10621">MKKVLYLMAATLMLAACASTTSPISNVVDVTSLDFSDVQNIKTAQSCRHFILFIPFGERDIFAATKKGGLKQVKYVEYSNTSFIVYGKSCLKVYGH</sequence>
<dbReference type="PROSITE" id="PS51257">
    <property type="entry name" value="PROKAR_LIPOPROTEIN"/>
    <property type="match status" value="1"/>
</dbReference>
<dbReference type="AlphaFoldDB" id="B2KDG5"/>
<dbReference type="RefSeq" id="WP_012415176.1">
    <property type="nucleotide sequence ID" value="NC_010644.1"/>
</dbReference>
<feature type="chain" id="PRO_5002778373" description="Lipoprotein" evidence="1">
    <location>
        <begin position="19"/>
        <end position="96"/>
    </location>
</feature>
<proteinExistence type="predicted"/>
<evidence type="ECO:0000256" key="1">
    <source>
        <dbReference type="SAM" id="SignalP"/>
    </source>
</evidence>
<dbReference type="HOGENOM" id="CLU_2355301_0_0_0"/>
<gene>
    <name evidence="2" type="ordered locus">Emin_1008</name>
</gene>
<evidence type="ECO:0000313" key="3">
    <source>
        <dbReference type="Proteomes" id="UP000001029"/>
    </source>
</evidence>
<reference evidence="2 3" key="1">
    <citation type="journal article" date="2009" name="Appl. Environ. Microbiol.">
        <title>Genomic analysis of 'Elusimicrobium minutum,' the first cultivated representative of the phylum 'Elusimicrobia' (formerly termite group 1).</title>
        <authorList>
            <person name="Herlemann D.P.R."/>
            <person name="Geissinger O."/>
            <person name="Ikeda-Ohtsubo W."/>
            <person name="Kunin V."/>
            <person name="Sun H."/>
            <person name="Lapidus A."/>
            <person name="Hugenholtz P."/>
            <person name="Brune A."/>
        </authorList>
    </citation>
    <scope>NUCLEOTIDE SEQUENCE [LARGE SCALE GENOMIC DNA]</scope>
    <source>
        <strain evidence="2 3">Pei191</strain>
    </source>
</reference>
<dbReference type="Pfam" id="PF13146">
    <property type="entry name" value="TRL"/>
    <property type="match status" value="1"/>
</dbReference>
<name>B2KDG5_ELUMP</name>
<evidence type="ECO:0000313" key="2">
    <source>
        <dbReference type="EMBL" id="ACC98561.1"/>
    </source>
</evidence>
<dbReference type="EMBL" id="CP001055">
    <property type="protein sequence ID" value="ACC98561.1"/>
    <property type="molecule type" value="Genomic_DNA"/>
</dbReference>